<dbReference type="HOGENOM" id="CLU_091564_0_0_1"/>
<dbReference type="GeneID" id="839055"/>
<reference evidence="6" key="5">
    <citation type="submission" date="2011-02" db="EMBL/GenBank/DDBJ databases">
        <authorList>
            <consortium name="TAIR"/>
            <person name="Swarbreck D."/>
            <person name="Lamesch P."/>
            <person name="Wilks C."/>
            <person name="Huala E."/>
        </authorList>
    </citation>
    <scope>NUCLEOTIDE SEQUENCE</scope>
</reference>
<evidence type="ECO:0000313" key="4">
    <source>
        <dbReference type="EMBL" id="AAF97952.1"/>
    </source>
</evidence>
<feature type="compositionally biased region" description="Low complexity" evidence="1">
    <location>
        <begin position="104"/>
        <end position="117"/>
    </location>
</feature>
<gene>
    <name evidence="3 5" type="ordered locus">At1g24380</name>
    <name evidence="6" type="ORF">F21J9.4</name>
</gene>
<dbReference type="EMBL" id="AC000103">
    <property type="protein sequence ID" value="AAF97952.1"/>
    <property type="molecule type" value="Genomic_DNA"/>
</dbReference>
<evidence type="ECO:0000313" key="7">
    <source>
        <dbReference type="Proteomes" id="UP000006548"/>
    </source>
</evidence>
<keyword evidence="7" id="KW-1185">Reference proteome</keyword>
<evidence type="ECO:0000256" key="1">
    <source>
        <dbReference type="SAM" id="MobiDB-lite"/>
    </source>
</evidence>
<dbReference type="PANTHER" id="PTHR45125">
    <property type="entry name" value="F21J9.4-RELATED"/>
    <property type="match status" value="1"/>
</dbReference>
<proteinExistence type="evidence at transcript level"/>
<dbReference type="AlphaFoldDB" id="Q9FYM4"/>
<dbReference type="Proteomes" id="UP000006548">
    <property type="component" value="Chromosome 1"/>
</dbReference>
<sequence length="293" mass="33466">MCISMFPKIQRRPKRSLQTRMTSILSAVSKLRGCVNQIENKNPSGASEEDILNQAKMLLTQYEKYKRGFKFDHVWPILKGIEKFANDNMKTPAAFQGEGRDVTSSSSFSINTESSPSPGMNSIDLNMDSEDANFSLSSRPMGLKKAKRKQQSEEQFKQLLEQNDKLIKAITKGTSERNEIQRQKIEVARMKEENKILFADLNSISDPSSSAYIENERKRILEKRAQTNQHEEDGEGSQYHGSQYRASHYQESPFHGKQVQGEPDQGEDQRSPNNQEDFTQYYNYLSGTGNNFP</sequence>
<evidence type="ECO:0000313" key="3">
    <source>
        <dbReference type="Araport" id="AT1G24380"/>
    </source>
</evidence>
<feature type="domain" description="No apical meristem-associated C-terminal" evidence="2">
    <location>
        <begin position="67"/>
        <end position="220"/>
    </location>
</feature>
<dbReference type="PANTHER" id="PTHR45125:SF51">
    <property type="entry name" value="F21J9.4-RELATED"/>
    <property type="match status" value="1"/>
</dbReference>
<dbReference type="SMR" id="Q9FYM4"/>
<dbReference type="TAIR" id="AT1G24380"/>
<dbReference type="EMBL" id="DQ446287">
    <property type="protein sequence ID" value="ABE65652.1"/>
    <property type="molecule type" value="mRNA"/>
</dbReference>
<reference evidence="4" key="3">
    <citation type="submission" date="2000-08" db="EMBL/GenBank/DDBJ databases">
        <authorList>
            <person name="Cheuk R."/>
            <person name="Shinn P."/>
            <person name="Brooks S."/>
            <person name="Buehler E."/>
            <person name="Chao Q."/>
            <person name="Johnson-Hopson C."/>
            <person name="Khan S."/>
            <person name="Kim C."/>
            <person name="Altafi H."/>
            <person name="Bei B."/>
            <person name="Chin C."/>
            <person name="Chiou J."/>
            <person name="Choi E."/>
            <person name="Conn L."/>
            <person name="Conway A."/>
            <person name="Gonzalez A."/>
            <person name="Hansen N."/>
            <person name="Howing B."/>
            <person name="Koo T."/>
            <person name="Lam B."/>
            <person name="Lee J."/>
            <person name="Lenz C."/>
            <person name="Li J."/>
            <person name="Liu A."/>
            <person name="Liu J."/>
            <person name="Liu S."/>
            <person name="Mukharsky N."/>
            <person name="Nguyen M."/>
            <person name="Palm C."/>
            <person name="Pham P."/>
            <person name="Sakano H."/>
            <person name="Schwartz J."/>
            <person name="Southwick A."/>
            <person name="Thaveri A."/>
            <person name="Toriumi M."/>
            <person name="Vaysberg M."/>
            <person name="Yu G."/>
            <person name="Davis R."/>
            <person name="Federspiel N."/>
            <person name="Theologis A."/>
            <person name="Ecker J."/>
        </authorList>
    </citation>
    <scope>NUCLEOTIDE SEQUENCE</scope>
</reference>
<dbReference type="Pfam" id="PF14303">
    <property type="entry name" value="NAM-associated"/>
    <property type="match status" value="1"/>
</dbReference>
<dbReference type="eggNOG" id="ENOG502S1XG">
    <property type="taxonomic scope" value="Eukaryota"/>
</dbReference>
<dbReference type="ExpressionAtlas" id="Q9FYM4">
    <property type="expression patterns" value="differential"/>
</dbReference>
<dbReference type="PIR" id="B86378">
    <property type="entry name" value="B86378"/>
</dbReference>
<dbReference type="KEGG" id="ath:AT1G24380"/>
<name>Q9FYM4_ARATH</name>
<reference evidence="6 7" key="1">
    <citation type="journal article" date="2000" name="Nature">
        <title>Sequence and analysis of chromosome 1 of the plant Arabidopsis thaliana.</title>
        <authorList>
            <person name="Theologis A."/>
            <person name="Ecker J.R."/>
            <person name="Palm C.J."/>
            <person name="Federspiel N.A."/>
            <person name="Kaul S."/>
            <person name="White O."/>
            <person name="Alonso J."/>
            <person name="Altafi H."/>
            <person name="Araujo R."/>
            <person name="Bowman C.L."/>
            <person name="Brooks S.Y."/>
            <person name="Buehler E."/>
            <person name="Chan A."/>
            <person name="Chao Q."/>
            <person name="Chen H."/>
            <person name="Cheuk R.F."/>
            <person name="Chin C.W."/>
            <person name="Chung M.K."/>
            <person name="Conn L."/>
            <person name="Conway A.B."/>
            <person name="Conway A.R."/>
            <person name="Creasy T.H."/>
            <person name="Dewar K."/>
            <person name="Dunn P."/>
            <person name="Etgu P."/>
            <person name="Feldblyum T.V."/>
            <person name="Feng J."/>
            <person name="Fong B."/>
            <person name="Fujii C.Y."/>
            <person name="Gill J.E."/>
            <person name="Goldsmith A.D."/>
            <person name="Haas B."/>
            <person name="Hansen N.F."/>
            <person name="Hughes B."/>
            <person name="Huizar L."/>
            <person name="Hunter J.L."/>
            <person name="Jenkins J."/>
            <person name="Johnson-Hopson C."/>
            <person name="Khan S."/>
            <person name="Khaykin E."/>
            <person name="Kim C.J."/>
            <person name="Koo H.L."/>
            <person name="Kremenetskaia I."/>
            <person name="Kurtz D.B."/>
            <person name="Kwan A."/>
            <person name="Lam B."/>
            <person name="Langin-Hooper S."/>
            <person name="Lee A."/>
            <person name="Lee J.M."/>
            <person name="Lenz C.A."/>
            <person name="Li J.H."/>
            <person name="Li Y."/>
            <person name="Lin X."/>
            <person name="Liu S.X."/>
            <person name="Liu Z.A."/>
            <person name="Luros J.S."/>
            <person name="Maiti R."/>
            <person name="Marziali A."/>
            <person name="Militscher J."/>
            <person name="Miranda M."/>
            <person name="Nguyen M."/>
            <person name="Nierman W.C."/>
            <person name="Osborne B.I."/>
            <person name="Pai G."/>
            <person name="Peterson J."/>
            <person name="Pham P.K."/>
            <person name="Rizzo M."/>
            <person name="Rooney T."/>
            <person name="Rowley D."/>
            <person name="Sakano H."/>
            <person name="Salzberg S.L."/>
            <person name="Schwartz J.R."/>
            <person name="Shinn P."/>
            <person name="Southwick A.M."/>
            <person name="Sun H."/>
            <person name="Tallon L.J."/>
            <person name="Tambunga G."/>
            <person name="Toriumi M.J."/>
            <person name="Town C.D."/>
            <person name="Utterback T."/>
            <person name="Van Aken S."/>
            <person name="Vaysberg M."/>
            <person name="Vysotskaia V.S."/>
            <person name="Walker M."/>
            <person name="Wu D."/>
            <person name="Yu G."/>
            <person name="Fraser C.M."/>
            <person name="Venter J.C."/>
            <person name="Davis R.W."/>
        </authorList>
    </citation>
    <scope>NUCLEOTIDE SEQUENCE [LARGE SCALE GENOMIC DNA]</scope>
    <source>
        <strain evidence="7">cv. Columbia</strain>
    </source>
</reference>
<accession>Q9FYM4</accession>
<dbReference type="STRING" id="3702.Q9FYM4"/>
<feature type="compositionally biased region" description="Basic and acidic residues" evidence="1">
    <location>
        <begin position="222"/>
        <end position="231"/>
    </location>
</feature>
<evidence type="ECO:0000313" key="5">
    <source>
        <dbReference type="EMBL" id="ABE65652.1"/>
    </source>
</evidence>
<reference evidence="6" key="6">
    <citation type="submission" date="2016-05" db="EMBL/GenBank/DDBJ databases">
        <authorList>
            <person name="Krishnakumar V."/>
            <person name="Cheng C.-Y."/>
            <person name="Chan A.P."/>
            <person name="Schobel S."/>
            <person name="Kim M."/>
            <person name="Ferlanti E.S."/>
            <person name="Belyaeva I."/>
            <person name="Rosen B.D."/>
            <person name="Micklem G."/>
            <person name="Miller J.R."/>
            <person name="Vaughn M."/>
            <person name="Town C.D."/>
        </authorList>
    </citation>
    <scope>NUCLEOTIDE SEQUENCE</scope>
</reference>
<reference evidence="5" key="4">
    <citation type="submission" date="2006-03" db="EMBL/GenBank/DDBJ databases">
        <authorList>
            <person name="Underwood B.A."/>
            <person name="Xiao Y."/>
            <person name="Moskal W."/>
            <person name="Monaghan E."/>
            <person name="Wang W."/>
            <person name="Redman J."/>
            <person name="Wu H.C."/>
            <person name="Utterback T."/>
            <person name="Town C.D."/>
        </authorList>
    </citation>
    <scope>NUCLEOTIDE SEQUENCE</scope>
</reference>
<dbReference type="EMBL" id="CP002684">
    <property type="protein sequence ID" value="AEE30523.1"/>
    <property type="molecule type" value="Genomic_DNA"/>
</dbReference>
<dbReference type="Araport" id="AT1G24380"/>
<evidence type="ECO:0000259" key="2">
    <source>
        <dbReference type="Pfam" id="PF14303"/>
    </source>
</evidence>
<organism evidence="4">
    <name type="scientific">Arabidopsis thaliana</name>
    <name type="common">Mouse-ear cress</name>
    <dbReference type="NCBI Taxonomy" id="3702"/>
    <lineage>
        <taxon>Eukaryota</taxon>
        <taxon>Viridiplantae</taxon>
        <taxon>Streptophyta</taxon>
        <taxon>Embryophyta</taxon>
        <taxon>Tracheophyta</taxon>
        <taxon>Spermatophyta</taxon>
        <taxon>Magnoliopsida</taxon>
        <taxon>eudicotyledons</taxon>
        <taxon>Gunneridae</taxon>
        <taxon>Pentapetalae</taxon>
        <taxon>rosids</taxon>
        <taxon>malvids</taxon>
        <taxon>Brassicales</taxon>
        <taxon>Brassicaceae</taxon>
        <taxon>Camelineae</taxon>
        <taxon>Arabidopsis</taxon>
    </lineage>
</organism>
<feature type="region of interest" description="Disordered" evidence="1">
    <location>
        <begin position="95"/>
        <end position="127"/>
    </location>
</feature>
<evidence type="ECO:0000313" key="6">
    <source>
        <dbReference type="EMBL" id="AEE30523.1"/>
    </source>
</evidence>
<dbReference type="PaxDb" id="3702-AT1G24380.1"/>
<reference evidence="7" key="7">
    <citation type="journal article" date="2017" name="Plant J.">
        <title>Araport11: a complete reannotation of the Arabidopsis thaliana reference genome.</title>
        <authorList>
            <person name="Cheng C.Y."/>
            <person name="Krishnakumar V."/>
            <person name="Chan A.P."/>
            <person name="Thibaud-Nissen F."/>
            <person name="Schobel S."/>
            <person name="Town C.D."/>
        </authorList>
    </citation>
    <scope>GENOME REANNOTATION</scope>
    <source>
        <strain evidence="7">cv. Columbia</strain>
    </source>
</reference>
<feature type="compositionally biased region" description="Polar residues" evidence="1">
    <location>
        <begin position="271"/>
        <end position="293"/>
    </location>
</feature>
<reference evidence="4" key="2">
    <citation type="submission" date="2000-07" db="EMBL/GenBank/DDBJ databases">
        <title>Genomic sequence for Arabidopsis thaliana BAC F21J9 from chromosome I.</title>
        <authorList>
            <person name="Johnson-Hopson C."/>
            <person name="Brooks S."/>
            <person name="Buehler E."/>
            <person name="Chao Q."/>
            <person name="Khan S."/>
            <person name="Kim C."/>
            <person name="Shinn P."/>
            <person name="Altafi H."/>
            <person name="Bei Q."/>
            <person name="Chin C."/>
            <person name="Chiou J."/>
            <person name="Choi E."/>
            <person name="Conn L."/>
            <person name="Conway A."/>
            <person name="Gonzales A."/>
            <person name="Hansen N."/>
            <person name="Howing B."/>
            <person name="Koo T."/>
            <person name="Lam B."/>
            <person name="Lee J."/>
            <person name="Lenz C."/>
            <person name="Li J."/>
            <person name="Liu A."/>
            <person name="Liu K."/>
            <person name="Liu S."/>
            <person name="Mukharsky N."/>
            <person name="Nguyen M."/>
            <person name="Palm C."/>
            <person name="Pham P."/>
            <person name="Sakano H."/>
            <person name="Schwartz J."/>
            <person name="Southwick A."/>
            <person name="Thaveri A."/>
            <person name="Toriumi M."/>
            <person name="Vaysberg M."/>
            <person name="Yu G."/>
            <person name="Federspiel N.A."/>
            <person name="Theologis A."/>
            <person name="Ecker J.R."/>
        </authorList>
    </citation>
    <scope>NUCLEOTIDE SEQUENCE</scope>
</reference>
<dbReference type="InterPro" id="IPR029466">
    <property type="entry name" value="NAM-associated_C"/>
</dbReference>
<protein>
    <submittedName>
        <fullName evidence="4">F21J9.4</fullName>
    </submittedName>
    <submittedName>
        <fullName evidence="6">No-apical-meristem-associated carboxy-terminal domain protein</fullName>
    </submittedName>
</protein>
<feature type="region of interest" description="Disordered" evidence="1">
    <location>
        <begin position="222"/>
        <end position="293"/>
    </location>
</feature>